<proteinExistence type="predicted"/>
<dbReference type="EMBL" id="JAPDRL010000028">
    <property type="protein sequence ID" value="KAJ9665510.1"/>
    <property type="molecule type" value="Genomic_DNA"/>
</dbReference>
<evidence type="ECO:0000313" key="1">
    <source>
        <dbReference type="EMBL" id="KAJ9665510.1"/>
    </source>
</evidence>
<keyword evidence="2" id="KW-1185">Reference proteome</keyword>
<comment type="caution">
    <text evidence="1">The sequence shown here is derived from an EMBL/GenBank/DDBJ whole genome shotgun (WGS) entry which is preliminary data.</text>
</comment>
<dbReference type="Pfam" id="PF20174">
    <property type="entry name" value="DUF6540"/>
    <property type="match status" value="1"/>
</dbReference>
<organism evidence="1 2">
    <name type="scientific">Coniosporium apollinis</name>
    <dbReference type="NCBI Taxonomy" id="61459"/>
    <lineage>
        <taxon>Eukaryota</taxon>
        <taxon>Fungi</taxon>
        <taxon>Dikarya</taxon>
        <taxon>Ascomycota</taxon>
        <taxon>Pezizomycotina</taxon>
        <taxon>Dothideomycetes</taxon>
        <taxon>Dothideomycetes incertae sedis</taxon>
        <taxon>Coniosporium</taxon>
    </lineage>
</organism>
<sequence>MAHKAYLVTSFGAPRDHHTIFFEIHENASGHIFQVTGNIQAGMTLGHRPGKKPEDEVGYIGKAYLGTVSTENYARVGGLSGGCATSLVSAIKNLGD</sequence>
<gene>
    <name evidence="1" type="ORF">H2201_004392</name>
</gene>
<dbReference type="InterPro" id="IPR046670">
    <property type="entry name" value="DUF6540"/>
</dbReference>
<name>A0ABQ9NSX9_9PEZI</name>
<accession>A0ABQ9NSX9</accession>
<protein>
    <submittedName>
        <fullName evidence="1">Uncharacterized protein</fullName>
    </submittedName>
</protein>
<reference evidence="1" key="1">
    <citation type="submission" date="2022-10" db="EMBL/GenBank/DDBJ databases">
        <title>Culturing micro-colonial fungi from biological soil crusts in the Mojave desert and describing Neophaeococcomyces mojavensis, and introducing the new genera and species Taxawa tesnikishii.</title>
        <authorList>
            <person name="Kurbessoian T."/>
            <person name="Stajich J.E."/>
        </authorList>
    </citation>
    <scope>NUCLEOTIDE SEQUENCE</scope>
    <source>
        <strain evidence="1">TK_1</strain>
    </source>
</reference>
<dbReference type="Proteomes" id="UP001172684">
    <property type="component" value="Unassembled WGS sequence"/>
</dbReference>
<evidence type="ECO:0000313" key="2">
    <source>
        <dbReference type="Proteomes" id="UP001172684"/>
    </source>
</evidence>